<dbReference type="Proteomes" id="UP001500880">
    <property type="component" value="Unassembled WGS sequence"/>
</dbReference>
<dbReference type="PROSITE" id="PS51257">
    <property type="entry name" value="PROKAR_LIPOPROTEIN"/>
    <property type="match status" value="1"/>
</dbReference>
<keyword evidence="4" id="KW-1185">Reference proteome</keyword>
<accession>A0ABP3KJQ2</accession>
<evidence type="ECO:0000256" key="2">
    <source>
        <dbReference type="SAM" id="SignalP"/>
    </source>
</evidence>
<organism evidence="3 4">
    <name type="scientific">Salinibacillus aidingensis</name>
    <dbReference type="NCBI Taxonomy" id="237684"/>
    <lineage>
        <taxon>Bacteria</taxon>
        <taxon>Bacillati</taxon>
        <taxon>Bacillota</taxon>
        <taxon>Bacilli</taxon>
        <taxon>Bacillales</taxon>
        <taxon>Bacillaceae</taxon>
        <taxon>Salinibacillus</taxon>
    </lineage>
</organism>
<dbReference type="EMBL" id="BAAADO010000001">
    <property type="protein sequence ID" value="GAA0479597.1"/>
    <property type="molecule type" value="Genomic_DNA"/>
</dbReference>
<name>A0ABP3KJQ2_9BACI</name>
<evidence type="ECO:0000313" key="3">
    <source>
        <dbReference type="EMBL" id="GAA0479597.1"/>
    </source>
</evidence>
<dbReference type="RefSeq" id="WP_343836165.1">
    <property type="nucleotide sequence ID" value="NZ_BAAADO010000001.1"/>
</dbReference>
<gene>
    <name evidence="3" type="ORF">GCM10008986_00040</name>
</gene>
<feature type="compositionally biased region" description="Polar residues" evidence="1">
    <location>
        <begin position="22"/>
        <end position="36"/>
    </location>
</feature>
<sequence>MKKLFMLLIFVLVLSVATACGSNGEDSSTEDTNASGETKAAEDSESTENADDTGALLKNHVGIANTIRAEYTAVNDYISALDSEDIDAETLKEDAITAADEAISKLDSYELVEADQLTDQTVDTFKSAVKDVKAAFEAYKSAIESGNNDFKEAEDKIAVYTEKLAPVFEAAGLSSSADLATELQ</sequence>
<keyword evidence="2" id="KW-0732">Signal</keyword>
<feature type="signal peptide" evidence="2">
    <location>
        <begin position="1"/>
        <end position="19"/>
    </location>
</feature>
<proteinExistence type="predicted"/>
<protein>
    <recommendedName>
        <fullName evidence="5">Lipoprotein</fullName>
    </recommendedName>
</protein>
<evidence type="ECO:0000256" key="1">
    <source>
        <dbReference type="SAM" id="MobiDB-lite"/>
    </source>
</evidence>
<feature type="chain" id="PRO_5045120087" description="Lipoprotein" evidence="2">
    <location>
        <begin position="20"/>
        <end position="184"/>
    </location>
</feature>
<feature type="region of interest" description="Disordered" evidence="1">
    <location>
        <begin position="22"/>
        <end position="50"/>
    </location>
</feature>
<comment type="caution">
    <text evidence="3">The sequence shown here is derived from an EMBL/GenBank/DDBJ whole genome shotgun (WGS) entry which is preliminary data.</text>
</comment>
<reference evidence="4" key="1">
    <citation type="journal article" date="2019" name="Int. J. Syst. Evol. Microbiol.">
        <title>The Global Catalogue of Microorganisms (GCM) 10K type strain sequencing project: providing services to taxonomists for standard genome sequencing and annotation.</title>
        <authorList>
            <consortium name="The Broad Institute Genomics Platform"/>
            <consortium name="The Broad Institute Genome Sequencing Center for Infectious Disease"/>
            <person name="Wu L."/>
            <person name="Ma J."/>
        </authorList>
    </citation>
    <scope>NUCLEOTIDE SEQUENCE [LARGE SCALE GENOMIC DNA]</scope>
    <source>
        <strain evidence="4">JCM 12389</strain>
    </source>
</reference>
<evidence type="ECO:0008006" key="5">
    <source>
        <dbReference type="Google" id="ProtNLM"/>
    </source>
</evidence>
<evidence type="ECO:0000313" key="4">
    <source>
        <dbReference type="Proteomes" id="UP001500880"/>
    </source>
</evidence>